<dbReference type="EMBL" id="VXIV02001761">
    <property type="protein sequence ID" value="KAF6030044.1"/>
    <property type="molecule type" value="Genomic_DNA"/>
</dbReference>
<comment type="caution">
    <text evidence="2">The sequence shown here is derived from an EMBL/GenBank/DDBJ whole genome shotgun (WGS) entry which is preliminary data.</text>
</comment>
<dbReference type="PANTHER" id="PTHR12227">
    <property type="entry name" value="GLYCERATE KINASE"/>
    <property type="match status" value="1"/>
</dbReference>
<dbReference type="InterPro" id="IPR038614">
    <property type="entry name" value="GK_N_sf"/>
</dbReference>
<accession>A0A7J7JWF8</accession>
<organism evidence="2 3">
    <name type="scientific">Bugula neritina</name>
    <name type="common">Brown bryozoan</name>
    <name type="synonym">Sertularia neritina</name>
    <dbReference type="NCBI Taxonomy" id="10212"/>
    <lineage>
        <taxon>Eukaryota</taxon>
        <taxon>Metazoa</taxon>
        <taxon>Spiralia</taxon>
        <taxon>Lophotrochozoa</taxon>
        <taxon>Bryozoa</taxon>
        <taxon>Gymnolaemata</taxon>
        <taxon>Cheilostomatida</taxon>
        <taxon>Flustrina</taxon>
        <taxon>Buguloidea</taxon>
        <taxon>Bugulidae</taxon>
        <taxon>Bugula</taxon>
    </lineage>
</organism>
<reference evidence="2" key="1">
    <citation type="submission" date="2020-06" db="EMBL/GenBank/DDBJ databases">
        <title>Draft genome of Bugula neritina, a colonial animal packing powerful symbionts and potential medicines.</title>
        <authorList>
            <person name="Rayko M."/>
        </authorList>
    </citation>
    <scope>NUCLEOTIDE SEQUENCE [LARGE SCALE GENOMIC DNA]</scope>
    <source>
        <strain evidence="2">Kwan_BN1</strain>
    </source>
</reference>
<dbReference type="InterPro" id="IPR039760">
    <property type="entry name" value="MOFRL_protein"/>
</dbReference>
<feature type="domain" description="MOFRL-associated" evidence="1">
    <location>
        <begin position="18"/>
        <end position="69"/>
    </location>
</feature>
<evidence type="ECO:0000313" key="3">
    <source>
        <dbReference type="Proteomes" id="UP000593567"/>
    </source>
</evidence>
<dbReference type="SUPFAM" id="SSF82544">
    <property type="entry name" value="GckA/TtuD-like"/>
    <property type="match status" value="1"/>
</dbReference>
<dbReference type="Gene3D" id="3.40.50.10180">
    <property type="entry name" value="Glycerate kinase, MOFRL-like N-terminal domain"/>
    <property type="match status" value="1"/>
</dbReference>
<gene>
    <name evidence="2" type="ORF">EB796_011641</name>
</gene>
<keyword evidence="3" id="KW-1185">Reference proteome</keyword>
<evidence type="ECO:0000259" key="1">
    <source>
        <dbReference type="Pfam" id="PF13660"/>
    </source>
</evidence>
<proteinExistence type="predicted"/>
<dbReference type="GO" id="GO:0005737">
    <property type="term" value="C:cytoplasm"/>
    <property type="evidence" value="ECO:0007669"/>
    <property type="project" value="TreeGrafter"/>
</dbReference>
<dbReference type="InterPro" id="IPR025286">
    <property type="entry name" value="MOFRL_assoc_dom"/>
</dbReference>
<dbReference type="Pfam" id="PF13660">
    <property type="entry name" value="DUF4147"/>
    <property type="match status" value="1"/>
</dbReference>
<name>A0A7J7JWF8_BUGNE</name>
<dbReference type="GO" id="GO:0008887">
    <property type="term" value="F:glycerate kinase activity"/>
    <property type="evidence" value="ECO:0007669"/>
    <property type="project" value="InterPro"/>
</dbReference>
<evidence type="ECO:0000313" key="2">
    <source>
        <dbReference type="EMBL" id="KAF6030044.1"/>
    </source>
</evidence>
<protein>
    <submittedName>
        <fullName evidence="2">GLYCTK</fullName>
    </submittedName>
</protein>
<dbReference type="AlphaFoldDB" id="A0A7J7JWF8"/>
<sequence length="70" mass="7394">MTYSLHLLQEAGQTYYVSVPPLTLKDLSGATKSLANAGAGIVELNTVRKHIDILKGGGLAQLAYPAQVII</sequence>
<dbReference type="Proteomes" id="UP000593567">
    <property type="component" value="Unassembled WGS sequence"/>
</dbReference>
<dbReference type="PANTHER" id="PTHR12227:SF0">
    <property type="entry name" value="GLYCERATE KINASE"/>
    <property type="match status" value="1"/>
</dbReference>
<dbReference type="OrthoDB" id="44918at2759"/>